<dbReference type="PANTHER" id="PTHR11458:SF0">
    <property type="entry name" value="DELTA-AMINOLEVULINIC ACID DEHYDRATASE"/>
    <property type="match status" value="1"/>
</dbReference>
<feature type="region of interest" description="Disordered" evidence="13">
    <location>
        <begin position="1"/>
        <end position="24"/>
    </location>
</feature>
<proteinExistence type="inferred from homology"/>
<comment type="similarity">
    <text evidence="2 12">Belongs to the ALAD family.</text>
</comment>
<evidence type="ECO:0000256" key="7">
    <source>
        <dbReference type="ARBA" id="ARBA00023239"/>
    </source>
</evidence>
<keyword evidence="8 11" id="KW-0627">Porphyrin biosynthesis</keyword>
<evidence type="ECO:0000256" key="5">
    <source>
        <dbReference type="ARBA" id="ARBA00020771"/>
    </source>
</evidence>
<organism evidence="14 15">
    <name type="scientific">Carboxydichorda subterranea</name>
    <dbReference type="NCBI Taxonomy" id="3109565"/>
    <lineage>
        <taxon>Bacteria</taxon>
        <taxon>Bacillati</taxon>
        <taxon>Bacillota</taxon>
        <taxon>Limnochordia</taxon>
        <taxon>Limnochordales</taxon>
        <taxon>Geochordaceae</taxon>
        <taxon>Carboxydichorda</taxon>
    </lineage>
</organism>
<gene>
    <name evidence="14" type="primary">hemB</name>
    <name evidence="14" type="ORF">U7230_12090</name>
</gene>
<sequence length="346" mass="37442">MSVWTGSPGSRPGDGARARGAAVRPRRLRRTAALRSMVREVRLSPEQLIQPCFVHPAGIPPEPVESMPGVMRWPVDRVEQAASEALEAGVQAVLLFGIPASKDPRGSGADDPEGVVQQAVRRLKQRLPELVVITDVCLCEYTEHGHCGILRERRGQVEVDNDATLPRLAATALSHARAGADVVAPSAMMDGQVAAIREALDAEGYEDVAIMGYSAKFASAFYGPFREAAGSAPAFGDRRAYQMDPPNAREALREVDLDLAQGADIVMVKPALAYLDVLRQLRDRTTVPLAAYNVSGEYAMVEAAAARGWIDRRPIVLEMLTSMARAGADLIITYYASQAARWLREG</sequence>
<keyword evidence="7 11" id="KW-0456">Lyase</keyword>
<evidence type="ECO:0000256" key="2">
    <source>
        <dbReference type="ARBA" id="ARBA00008055"/>
    </source>
</evidence>
<dbReference type="SUPFAM" id="SSF51569">
    <property type="entry name" value="Aldolase"/>
    <property type="match status" value="1"/>
</dbReference>
<dbReference type="Pfam" id="PF00490">
    <property type="entry name" value="ALAD"/>
    <property type="match status" value="1"/>
</dbReference>
<dbReference type="PANTHER" id="PTHR11458">
    <property type="entry name" value="DELTA-AMINOLEVULINIC ACID DEHYDRATASE"/>
    <property type="match status" value="1"/>
</dbReference>
<dbReference type="InterPro" id="IPR001731">
    <property type="entry name" value="ALAD"/>
</dbReference>
<comment type="pathway">
    <text evidence="1">Porphyrin-containing compound metabolism; protoporphyrin-IX biosynthesis; coproporphyrinogen-III from 5-aminolevulinate: step 1/4.</text>
</comment>
<dbReference type="PROSITE" id="PS00169">
    <property type="entry name" value="D_ALA_DEHYDRATASE"/>
    <property type="match status" value="1"/>
</dbReference>
<dbReference type="Gene3D" id="3.20.20.70">
    <property type="entry name" value="Aldolase class I"/>
    <property type="match status" value="1"/>
</dbReference>
<evidence type="ECO:0000256" key="9">
    <source>
        <dbReference type="ARBA" id="ARBA00025628"/>
    </source>
</evidence>
<accession>A0ABZ1BW55</accession>
<protein>
    <recommendedName>
        <fullName evidence="5 11">Delta-aminolevulinic acid dehydratase</fullName>
        <ecNumber evidence="4 11">4.2.1.24</ecNumber>
    </recommendedName>
</protein>
<comment type="subunit">
    <text evidence="3 11">Homooctamer.</text>
</comment>
<dbReference type="EC" id="4.2.1.24" evidence="4 11"/>
<keyword evidence="6" id="KW-0350">Heme biosynthesis</keyword>
<dbReference type="RefSeq" id="WP_324716090.1">
    <property type="nucleotide sequence ID" value="NZ_CP141615.1"/>
</dbReference>
<dbReference type="GO" id="GO:0004655">
    <property type="term" value="F:porphobilinogen synthase activity"/>
    <property type="evidence" value="ECO:0007669"/>
    <property type="project" value="UniProtKB-EC"/>
</dbReference>
<evidence type="ECO:0000256" key="11">
    <source>
        <dbReference type="RuleBase" id="RU000515"/>
    </source>
</evidence>
<evidence type="ECO:0000313" key="15">
    <source>
        <dbReference type="Proteomes" id="UP001332192"/>
    </source>
</evidence>
<dbReference type="PIRSF" id="PIRSF001415">
    <property type="entry name" value="Porphbilin_synth"/>
    <property type="match status" value="1"/>
</dbReference>
<dbReference type="NCBIfam" id="NF006762">
    <property type="entry name" value="PRK09283.1"/>
    <property type="match status" value="1"/>
</dbReference>
<evidence type="ECO:0000256" key="1">
    <source>
        <dbReference type="ARBA" id="ARBA00004694"/>
    </source>
</evidence>
<evidence type="ECO:0000256" key="3">
    <source>
        <dbReference type="ARBA" id="ARBA00011823"/>
    </source>
</evidence>
<dbReference type="PRINTS" id="PR00144">
    <property type="entry name" value="DALDHYDRTASE"/>
</dbReference>
<dbReference type="EMBL" id="CP141615">
    <property type="protein sequence ID" value="WRP16818.1"/>
    <property type="molecule type" value="Genomic_DNA"/>
</dbReference>
<evidence type="ECO:0000313" key="14">
    <source>
        <dbReference type="EMBL" id="WRP16818.1"/>
    </source>
</evidence>
<dbReference type="InterPro" id="IPR013785">
    <property type="entry name" value="Aldolase_TIM"/>
</dbReference>
<evidence type="ECO:0000256" key="10">
    <source>
        <dbReference type="ARBA" id="ARBA00047651"/>
    </source>
</evidence>
<evidence type="ECO:0000256" key="8">
    <source>
        <dbReference type="ARBA" id="ARBA00023244"/>
    </source>
</evidence>
<feature type="compositionally biased region" description="Low complexity" evidence="13">
    <location>
        <begin position="11"/>
        <end position="23"/>
    </location>
</feature>
<evidence type="ECO:0000256" key="6">
    <source>
        <dbReference type="ARBA" id="ARBA00023133"/>
    </source>
</evidence>
<reference evidence="14 15" key="1">
    <citation type="journal article" date="2024" name="Front. Microbiol.">
        <title>Novel thermophilic genera Geochorda gen. nov. and Carboxydochorda gen. nov. from the deep terrestrial subsurface reveal the ecophysiological diversity in the class Limnochordia.</title>
        <authorList>
            <person name="Karnachuk O.V."/>
            <person name="Lukina A.P."/>
            <person name="Avakyan M.R."/>
            <person name="Kadnikov V.V."/>
            <person name="Begmatov S."/>
            <person name="Beletsky A.V."/>
            <person name="Vlasova K.G."/>
            <person name="Novikov A.A."/>
            <person name="Shcherbakova V.A."/>
            <person name="Mardanov A.V."/>
            <person name="Ravin N.V."/>
        </authorList>
    </citation>
    <scope>NUCLEOTIDE SEQUENCE [LARGE SCALE GENOMIC DNA]</scope>
    <source>
        <strain evidence="14 15">L945</strain>
    </source>
</reference>
<evidence type="ECO:0000256" key="12">
    <source>
        <dbReference type="RuleBase" id="RU004161"/>
    </source>
</evidence>
<comment type="catalytic activity">
    <reaction evidence="10 11">
        <text>2 5-aminolevulinate = porphobilinogen + 2 H2O + H(+)</text>
        <dbReference type="Rhea" id="RHEA:24064"/>
        <dbReference type="ChEBI" id="CHEBI:15377"/>
        <dbReference type="ChEBI" id="CHEBI:15378"/>
        <dbReference type="ChEBI" id="CHEBI:58126"/>
        <dbReference type="ChEBI" id="CHEBI:356416"/>
        <dbReference type="EC" id="4.2.1.24"/>
    </reaction>
</comment>
<evidence type="ECO:0000256" key="13">
    <source>
        <dbReference type="SAM" id="MobiDB-lite"/>
    </source>
</evidence>
<dbReference type="Proteomes" id="UP001332192">
    <property type="component" value="Chromosome"/>
</dbReference>
<dbReference type="SMART" id="SM01004">
    <property type="entry name" value="ALAD"/>
    <property type="match status" value="1"/>
</dbReference>
<keyword evidence="15" id="KW-1185">Reference proteome</keyword>
<dbReference type="CDD" id="cd00384">
    <property type="entry name" value="ALAD_PBGS"/>
    <property type="match status" value="1"/>
</dbReference>
<name>A0ABZ1BW55_9FIRM</name>
<dbReference type="InterPro" id="IPR030656">
    <property type="entry name" value="ALAD_AS"/>
</dbReference>
<comment type="function">
    <text evidence="9">Catalyzes an early step in the biosynthesis of tetrapyrroles. Binds two molecules of 5-aminolevulinate per subunit, each at a distinct site, and catalyzes their condensation to form porphobilinogen.</text>
</comment>
<evidence type="ECO:0000256" key="4">
    <source>
        <dbReference type="ARBA" id="ARBA00012053"/>
    </source>
</evidence>